<dbReference type="InterPro" id="IPR020904">
    <property type="entry name" value="Sc_DH/Rdtase_CS"/>
</dbReference>
<dbReference type="SUPFAM" id="SSF51735">
    <property type="entry name" value="NAD(P)-binding Rossmann-fold domains"/>
    <property type="match status" value="1"/>
</dbReference>
<dbReference type="InterPro" id="IPR002347">
    <property type="entry name" value="SDR_fam"/>
</dbReference>
<dbReference type="PROSITE" id="PS00061">
    <property type="entry name" value="ADH_SHORT"/>
    <property type="match status" value="1"/>
</dbReference>
<evidence type="ECO:0000256" key="1">
    <source>
        <dbReference type="ARBA" id="ARBA00006484"/>
    </source>
</evidence>
<dbReference type="Pfam" id="PF00106">
    <property type="entry name" value="adh_short"/>
    <property type="match status" value="1"/>
</dbReference>
<comment type="similarity">
    <text evidence="1">Belongs to the short-chain dehydrogenases/reductases (SDR) family.</text>
</comment>
<organism evidence="4 5">
    <name type="scientific">Rhizodiscina lignyota</name>
    <dbReference type="NCBI Taxonomy" id="1504668"/>
    <lineage>
        <taxon>Eukaryota</taxon>
        <taxon>Fungi</taxon>
        <taxon>Dikarya</taxon>
        <taxon>Ascomycota</taxon>
        <taxon>Pezizomycotina</taxon>
        <taxon>Dothideomycetes</taxon>
        <taxon>Pleosporomycetidae</taxon>
        <taxon>Aulographales</taxon>
        <taxon>Rhizodiscinaceae</taxon>
        <taxon>Rhizodiscina</taxon>
    </lineage>
</organism>
<dbReference type="PRINTS" id="PR00081">
    <property type="entry name" value="GDHRDH"/>
</dbReference>
<proteinExistence type="inferred from homology"/>
<keyword evidence="3" id="KW-0560">Oxidoreductase</keyword>
<dbReference type="EMBL" id="ML978139">
    <property type="protein sequence ID" value="KAF2093124.1"/>
    <property type="molecule type" value="Genomic_DNA"/>
</dbReference>
<dbReference type="PANTHER" id="PTHR44229:SF4">
    <property type="entry name" value="15-HYDROXYPROSTAGLANDIN DEHYDROGENASE [NAD(+)]"/>
    <property type="match status" value="1"/>
</dbReference>
<comment type="caution">
    <text evidence="4">The sequence shown here is derived from an EMBL/GenBank/DDBJ whole genome shotgun (WGS) entry which is preliminary data.</text>
</comment>
<keyword evidence="2" id="KW-0521">NADP</keyword>
<evidence type="ECO:0000256" key="2">
    <source>
        <dbReference type="ARBA" id="ARBA00022857"/>
    </source>
</evidence>
<dbReference type="OrthoDB" id="498125at2759"/>
<dbReference type="Proteomes" id="UP000799772">
    <property type="component" value="Unassembled WGS sequence"/>
</dbReference>
<name>A0A9P4I642_9PEZI</name>
<dbReference type="InterPro" id="IPR036291">
    <property type="entry name" value="NAD(P)-bd_dom_sf"/>
</dbReference>
<keyword evidence="5" id="KW-1185">Reference proteome</keyword>
<evidence type="ECO:0000313" key="5">
    <source>
        <dbReference type="Proteomes" id="UP000799772"/>
    </source>
</evidence>
<accession>A0A9P4I642</accession>
<sequence>MEPLPRNPIWTTVPQSPPLDLRQPFSDASVKDKHIVITGGASGFGEGFVRCWAALGASIVIGDINVTRAEQLIAEVRKETGNDKLWFVKCDVRDWQEQVDLFNEALKLSPHKGIDVVVANAGIAGPDPLITPTLDGSDAPKKPNFKIVDINLYGVLYTSYLGLYWLARNPGSKSAHTSSDPQQKRDRHLLLIGSVASLLPIAGQPLYGASKHAVLGLFRALRSSAFVSGVRVNMLCPYFMETDIVPPAARVLLAGGAMGKIESVVEGATRLVADASILGRALVVGPRVKIKQEKDGHWTLVGLGRTGSRYHPQPEADDCGHDDVYETAMWEVHADDLEDSEHFTWRIVALLNAVAKARGWKGWIHDMLKIVLDPLRRAFGVQ</sequence>
<dbReference type="AlphaFoldDB" id="A0A9P4I642"/>
<evidence type="ECO:0000313" key="4">
    <source>
        <dbReference type="EMBL" id="KAF2093124.1"/>
    </source>
</evidence>
<reference evidence="4" key="1">
    <citation type="journal article" date="2020" name="Stud. Mycol.">
        <title>101 Dothideomycetes genomes: a test case for predicting lifestyles and emergence of pathogens.</title>
        <authorList>
            <person name="Haridas S."/>
            <person name="Albert R."/>
            <person name="Binder M."/>
            <person name="Bloem J."/>
            <person name="Labutti K."/>
            <person name="Salamov A."/>
            <person name="Andreopoulos B."/>
            <person name="Baker S."/>
            <person name="Barry K."/>
            <person name="Bills G."/>
            <person name="Bluhm B."/>
            <person name="Cannon C."/>
            <person name="Castanera R."/>
            <person name="Culley D."/>
            <person name="Daum C."/>
            <person name="Ezra D."/>
            <person name="Gonzalez J."/>
            <person name="Henrissat B."/>
            <person name="Kuo A."/>
            <person name="Liang C."/>
            <person name="Lipzen A."/>
            <person name="Lutzoni F."/>
            <person name="Magnuson J."/>
            <person name="Mondo S."/>
            <person name="Nolan M."/>
            <person name="Ohm R."/>
            <person name="Pangilinan J."/>
            <person name="Park H.-J."/>
            <person name="Ramirez L."/>
            <person name="Alfaro M."/>
            <person name="Sun H."/>
            <person name="Tritt A."/>
            <person name="Yoshinaga Y."/>
            <person name="Zwiers L.-H."/>
            <person name="Turgeon B."/>
            <person name="Goodwin S."/>
            <person name="Spatafora J."/>
            <person name="Crous P."/>
            <person name="Grigoriev I."/>
        </authorList>
    </citation>
    <scope>NUCLEOTIDE SEQUENCE</scope>
    <source>
        <strain evidence="4">CBS 133067</strain>
    </source>
</reference>
<dbReference type="GO" id="GO:0016616">
    <property type="term" value="F:oxidoreductase activity, acting on the CH-OH group of donors, NAD or NADP as acceptor"/>
    <property type="evidence" value="ECO:0007669"/>
    <property type="project" value="TreeGrafter"/>
</dbReference>
<dbReference type="PANTHER" id="PTHR44229">
    <property type="entry name" value="15-HYDROXYPROSTAGLANDIN DEHYDROGENASE [NAD(+)]"/>
    <property type="match status" value="1"/>
</dbReference>
<evidence type="ECO:0000256" key="3">
    <source>
        <dbReference type="ARBA" id="ARBA00023002"/>
    </source>
</evidence>
<gene>
    <name evidence="4" type="ORF">NA57DRAFT_69242</name>
</gene>
<dbReference type="GO" id="GO:0005737">
    <property type="term" value="C:cytoplasm"/>
    <property type="evidence" value="ECO:0007669"/>
    <property type="project" value="TreeGrafter"/>
</dbReference>
<protein>
    <submittedName>
        <fullName evidence="4">NAD(P)-binding protein</fullName>
    </submittedName>
</protein>
<dbReference type="Gene3D" id="3.40.50.720">
    <property type="entry name" value="NAD(P)-binding Rossmann-like Domain"/>
    <property type="match status" value="1"/>
</dbReference>